<reference evidence="2 3" key="2">
    <citation type="submission" date="2018-11" db="EMBL/GenBank/DDBJ databases">
        <authorList>
            <consortium name="Pathogen Informatics"/>
        </authorList>
    </citation>
    <scope>NUCLEOTIDE SEQUENCE [LARGE SCALE GENOMIC DNA]</scope>
</reference>
<name>A0A0R3SEH6_HYMDI</name>
<gene>
    <name evidence="2" type="ORF">HDID_LOCUS3168</name>
</gene>
<keyword evidence="1" id="KW-0175">Coiled coil</keyword>
<evidence type="ECO:0000313" key="4">
    <source>
        <dbReference type="WBParaSite" id="HDID_0000317001-mRNA-1"/>
    </source>
</evidence>
<accession>A0A0R3SEH6</accession>
<evidence type="ECO:0000313" key="2">
    <source>
        <dbReference type="EMBL" id="VDL28316.1"/>
    </source>
</evidence>
<organism evidence="4">
    <name type="scientific">Hymenolepis diminuta</name>
    <name type="common">Rat tapeworm</name>
    <dbReference type="NCBI Taxonomy" id="6216"/>
    <lineage>
        <taxon>Eukaryota</taxon>
        <taxon>Metazoa</taxon>
        <taxon>Spiralia</taxon>
        <taxon>Lophotrochozoa</taxon>
        <taxon>Platyhelminthes</taxon>
        <taxon>Cestoda</taxon>
        <taxon>Eucestoda</taxon>
        <taxon>Cyclophyllidea</taxon>
        <taxon>Hymenolepididae</taxon>
        <taxon>Hymenolepis</taxon>
    </lineage>
</organism>
<sequence>MLVCFFSISVGQASVITRSDSSNYETAGSGTALEIEALLQEYLEEARELKDLIHRYVANSPPNFHKRAQFLRLGR</sequence>
<evidence type="ECO:0000313" key="3">
    <source>
        <dbReference type="Proteomes" id="UP000274504"/>
    </source>
</evidence>
<dbReference type="EMBL" id="UYSG01000905">
    <property type="protein sequence ID" value="VDL28316.1"/>
    <property type="molecule type" value="Genomic_DNA"/>
</dbReference>
<feature type="coiled-coil region" evidence="1">
    <location>
        <begin position="32"/>
        <end position="59"/>
    </location>
</feature>
<reference evidence="4" key="1">
    <citation type="submission" date="2017-02" db="UniProtKB">
        <authorList>
            <consortium name="WormBaseParasite"/>
        </authorList>
    </citation>
    <scope>IDENTIFICATION</scope>
</reference>
<protein>
    <submittedName>
        <fullName evidence="4">Secreted protein</fullName>
    </submittedName>
</protein>
<dbReference type="WBParaSite" id="HDID_0000317001-mRNA-1">
    <property type="protein sequence ID" value="HDID_0000317001-mRNA-1"/>
    <property type="gene ID" value="HDID_0000317001"/>
</dbReference>
<dbReference type="AlphaFoldDB" id="A0A0R3SEH6"/>
<dbReference type="OrthoDB" id="6251015at2759"/>
<proteinExistence type="predicted"/>
<evidence type="ECO:0000256" key="1">
    <source>
        <dbReference type="SAM" id="Coils"/>
    </source>
</evidence>
<dbReference type="Proteomes" id="UP000274504">
    <property type="component" value="Unassembled WGS sequence"/>
</dbReference>